<accession>A0A1E7K6Q1</accession>
<organism evidence="7 8">
    <name type="scientific">Streptomyces qinglanensis</name>
    <dbReference type="NCBI Taxonomy" id="943816"/>
    <lineage>
        <taxon>Bacteria</taxon>
        <taxon>Bacillati</taxon>
        <taxon>Actinomycetota</taxon>
        <taxon>Actinomycetes</taxon>
        <taxon>Kitasatosporales</taxon>
        <taxon>Streptomycetaceae</taxon>
        <taxon>Streptomyces</taxon>
    </lineage>
</organism>
<keyword evidence="4 6" id="KW-0472">Membrane</keyword>
<keyword evidence="3 6" id="KW-1133">Transmembrane helix</keyword>
<dbReference type="GO" id="GO:0005886">
    <property type="term" value="C:plasma membrane"/>
    <property type="evidence" value="ECO:0007669"/>
    <property type="project" value="UniProtKB-SubCell"/>
</dbReference>
<feature type="transmembrane region" description="Helical" evidence="6">
    <location>
        <begin position="284"/>
        <end position="307"/>
    </location>
</feature>
<sequence length="309" mass="32489">MTETAAWWSLLAAPALLLAGAVLAVAGDALLAARDAGRPATVRTALRPLLEVPRLLGAQPRRLPAADRLLWRLGVVTVPVAAVLSALVIPFGGTAVADLSVGVVWFNAMEVLTWAGLWLAGWGPNAAFSLIGGYRFVAQGLAYELPLMFALISAATAAESLRVGDIAQAQHGLWFAVWMPVAFAVYLAGVLAFSFLGPFRYPAGEDVAAGVLGETSGADRLLLEAGRWLWLTSGAAMAVPLYLGGGAGPGLPGWAWSALKTLAVLAGLVWVLRRMPVVRADRYVEFAWVVLVPLTLVQVLVPALLVLGR</sequence>
<dbReference type="GO" id="GO:0003954">
    <property type="term" value="F:NADH dehydrogenase activity"/>
    <property type="evidence" value="ECO:0007669"/>
    <property type="project" value="TreeGrafter"/>
</dbReference>
<evidence type="ECO:0000256" key="4">
    <source>
        <dbReference type="ARBA" id="ARBA00023136"/>
    </source>
</evidence>
<keyword evidence="5" id="KW-0520">NAD</keyword>
<proteinExistence type="inferred from homology"/>
<evidence type="ECO:0000256" key="5">
    <source>
        <dbReference type="RuleBase" id="RU000471"/>
    </source>
</evidence>
<feature type="transmembrane region" description="Helical" evidence="6">
    <location>
        <begin position="173"/>
        <end position="196"/>
    </location>
</feature>
<comment type="subcellular location">
    <subcellularLocation>
        <location evidence="5">Cell membrane</location>
        <topology evidence="5">Multi-pass membrane protein</topology>
    </subcellularLocation>
    <subcellularLocation>
        <location evidence="1">Membrane</location>
        <topology evidence="1">Multi-pass membrane protein</topology>
    </subcellularLocation>
</comment>
<evidence type="ECO:0000256" key="3">
    <source>
        <dbReference type="ARBA" id="ARBA00022989"/>
    </source>
</evidence>
<dbReference type="Proteomes" id="UP000175829">
    <property type="component" value="Unassembled WGS sequence"/>
</dbReference>
<dbReference type="RefSeq" id="WP_027759267.1">
    <property type="nucleotide sequence ID" value="NZ_LJGV01000022.1"/>
</dbReference>
<dbReference type="PATRIC" id="fig|943816.4.peg.3358"/>
<dbReference type="Pfam" id="PF00146">
    <property type="entry name" value="NADHdh"/>
    <property type="match status" value="1"/>
</dbReference>
<protein>
    <submittedName>
        <fullName evidence="7">NADH dehydrogenase</fullName>
    </submittedName>
</protein>
<dbReference type="EMBL" id="LJGV01000022">
    <property type="protein sequence ID" value="OEU99600.1"/>
    <property type="molecule type" value="Genomic_DNA"/>
</dbReference>
<evidence type="ECO:0000256" key="1">
    <source>
        <dbReference type="ARBA" id="ARBA00004141"/>
    </source>
</evidence>
<feature type="transmembrane region" description="Helical" evidence="6">
    <location>
        <begin position="253"/>
        <end position="272"/>
    </location>
</feature>
<feature type="transmembrane region" description="Helical" evidence="6">
    <location>
        <begin position="69"/>
        <end position="91"/>
    </location>
</feature>
<evidence type="ECO:0000256" key="2">
    <source>
        <dbReference type="ARBA" id="ARBA00022692"/>
    </source>
</evidence>
<dbReference type="AlphaFoldDB" id="A0A1E7K6Q1"/>
<name>A0A1E7K6Q1_9ACTN</name>
<gene>
    <name evidence="7" type="ORF">AN217_19270</name>
</gene>
<reference evidence="7 8" key="1">
    <citation type="journal article" date="2016" name="Front. Microbiol.">
        <title>Comparative Genomics Analysis of Streptomyces Species Reveals Their Adaptation to the Marine Environment and Their Diversity at the Genomic Level.</title>
        <authorList>
            <person name="Tian X."/>
            <person name="Zhang Z."/>
            <person name="Yang T."/>
            <person name="Chen M."/>
            <person name="Li J."/>
            <person name="Chen F."/>
            <person name="Yang J."/>
            <person name="Li W."/>
            <person name="Zhang B."/>
            <person name="Zhang Z."/>
            <person name="Wu J."/>
            <person name="Zhang C."/>
            <person name="Long L."/>
            <person name="Xiao J."/>
        </authorList>
    </citation>
    <scope>NUCLEOTIDE SEQUENCE [LARGE SCALE GENOMIC DNA]</scope>
    <source>
        <strain evidence="7 8">SCSIO M10379</strain>
    </source>
</reference>
<evidence type="ECO:0000313" key="7">
    <source>
        <dbReference type="EMBL" id="OEU99600.1"/>
    </source>
</evidence>
<feature type="transmembrane region" description="Helical" evidence="6">
    <location>
        <begin position="6"/>
        <end position="33"/>
    </location>
</feature>
<feature type="transmembrane region" description="Helical" evidence="6">
    <location>
        <begin position="228"/>
        <end position="247"/>
    </location>
</feature>
<evidence type="ECO:0000256" key="6">
    <source>
        <dbReference type="SAM" id="Phobius"/>
    </source>
</evidence>
<comment type="similarity">
    <text evidence="5">Belongs to the complex I subunit 1 family.</text>
</comment>
<dbReference type="GO" id="GO:0009060">
    <property type="term" value="P:aerobic respiration"/>
    <property type="evidence" value="ECO:0007669"/>
    <property type="project" value="TreeGrafter"/>
</dbReference>
<feature type="transmembrane region" description="Helical" evidence="6">
    <location>
        <begin position="111"/>
        <end position="134"/>
    </location>
</feature>
<comment type="caution">
    <text evidence="7">The sequence shown here is derived from an EMBL/GenBank/DDBJ whole genome shotgun (WGS) entry which is preliminary data.</text>
</comment>
<evidence type="ECO:0000313" key="8">
    <source>
        <dbReference type="Proteomes" id="UP000175829"/>
    </source>
</evidence>
<dbReference type="PANTHER" id="PTHR11432:SF3">
    <property type="entry name" value="NADH-UBIQUINONE OXIDOREDUCTASE CHAIN 1"/>
    <property type="match status" value="1"/>
</dbReference>
<keyword evidence="2 5" id="KW-0812">Transmembrane</keyword>
<dbReference type="PANTHER" id="PTHR11432">
    <property type="entry name" value="NADH DEHYDROGENASE SUBUNIT 1"/>
    <property type="match status" value="1"/>
</dbReference>
<feature type="transmembrane region" description="Helical" evidence="6">
    <location>
        <begin position="141"/>
        <end position="161"/>
    </location>
</feature>
<dbReference type="InterPro" id="IPR001694">
    <property type="entry name" value="NADH_UbQ_OxRdtase_su1/FPO"/>
</dbReference>